<protein>
    <submittedName>
        <fullName evidence="1">Uncharacterized protein</fullName>
    </submittedName>
</protein>
<organism evidence="1">
    <name type="scientific">Cucumis melo</name>
    <name type="common">Muskmelon</name>
    <dbReference type="NCBI Taxonomy" id="3656"/>
    <lineage>
        <taxon>Eukaryota</taxon>
        <taxon>Viridiplantae</taxon>
        <taxon>Streptophyta</taxon>
        <taxon>Embryophyta</taxon>
        <taxon>Tracheophyta</taxon>
        <taxon>Spermatophyta</taxon>
        <taxon>Magnoliopsida</taxon>
        <taxon>eudicotyledons</taxon>
        <taxon>Gunneridae</taxon>
        <taxon>Pentapetalae</taxon>
        <taxon>rosids</taxon>
        <taxon>fabids</taxon>
        <taxon>Cucurbitales</taxon>
        <taxon>Cucurbitaceae</taxon>
        <taxon>Benincaseae</taxon>
        <taxon>Cucumis</taxon>
    </lineage>
</organism>
<proteinExistence type="predicted"/>
<dbReference type="EnsemblPlants" id="MELO3C035099.2.1">
    <property type="protein sequence ID" value="MELO3C035099.2.1"/>
    <property type="gene ID" value="MELO3C035099.2"/>
</dbReference>
<evidence type="ECO:0000313" key="1">
    <source>
        <dbReference type="EnsemblPlants" id="MELO3C035099.2.1"/>
    </source>
</evidence>
<name>A0A9I9EKQ4_CUCME</name>
<dbReference type="Gramene" id="MELO3C035099.2.1">
    <property type="protein sequence ID" value="MELO3C035099.2.1"/>
    <property type="gene ID" value="MELO3C035099.2"/>
</dbReference>
<dbReference type="AlphaFoldDB" id="A0A9I9EKQ4"/>
<sequence>MLMLNRLKGEGLLALSTETVLAPRSNPIDASLTTELKGATSDVSASDILDLHGLHPALADLDTERELLDAFVEQWCFSRN</sequence>
<accession>A0A9I9EKQ4</accession>
<reference evidence="1" key="1">
    <citation type="submission" date="2023-03" db="UniProtKB">
        <authorList>
            <consortium name="EnsemblPlants"/>
        </authorList>
    </citation>
    <scope>IDENTIFICATION</scope>
</reference>